<comment type="caution">
    <text evidence="5">The sequence shown here is derived from an EMBL/GenBank/DDBJ whole genome shotgun (WGS) entry which is preliminary data.</text>
</comment>
<dbReference type="RefSeq" id="WP_002572394.1">
    <property type="nucleotide sequence ID" value="NZ_CBCSIM010000025.1"/>
</dbReference>
<dbReference type="CDD" id="cd02440">
    <property type="entry name" value="AdoMet_MTases"/>
    <property type="match status" value="1"/>
</dbReference>
<proteinExistence type="predicted"/>
<dbReference type="SUPFAM" id="SSF53335">
    <property type="entry name" value="S-adenosyl-L-methionine-dependent methyltransferases"/>
    <property type="match status" value="1"/>
</dbReference>
<dbReference type="InterPro" id="IPR041698">
    <property type="entry name" value="Methyltransf_25"/>
</dbReference>
<dbReference type="PANTHER" id="PTHR43464">
    <property type="entry name" value="METHYLTRANSFERASE"/>
    <property type="match status" value="1"/>
</dbReference>
<evidence type="ECO:0000256" key="1">
    <source>
        <dbReference type="ARBA" id="ARBA00022603"/>
    </source>
</evidence>
<dbReference type="GO" id="GO:0032259">
    <property type="term" value="P:methylation"/>
    <property type="evidence" value="ECO:0007669"/>
    <property type="project" value="UniProtKB-KW"/>
</dbReference>
<accession>A0A414ASZ6</accession>
<evidence type="ECO:0000259" key="4">
    <source>
        <dbReference type="Pfam" id="PF13649"/>
    </source>
</evidence>
<keyword evidence="2 5" id="KW-0808">Transferase</keyword>
<evidence type="ECO:0000256" key="2">
    <source>
        <dbReference type="ARBA" id="ARBA00022679"/>
    </source>
</evidence>
<protein>
    <submittedName>
        <fullName evidence="5">Class I SAM-dependent methyltransferase</fullName>
    </submittedName>
</protein>
<dbReference type="EMBL" id="QSHZ01000020">
    <property type="protein sequence ID" value="RHC54627.1"/>
    <property type="molecule type" value="Genomic_DNA"/>
</dbReference>
<dbReference type="AlphaFoldDB" id="A0A414ASZ6"/>
<dbReference type="Proteomes" id="UP000283975">
    <property type="component" value="Unassembled WGS sequence"/>
</dbReference>
<evidence type="ECO:0000313" key="6">
    <source>
        <dbReference type="Proteomes" id="UP000283975"/>
    </source>
</evidence>
<sequence>MDERLAHIRANEKMSHVAIYTNEKLYQSNTWLRKPIKTVQDICPLFNGYDKLQVLDLGCGIGRNCIYIAEKYKNINCTVECVDLLEVAIEKLRQNAKEHNVSSHIIGIVKSIEEYDISVNAFDFIMAISALEHIDTEQSFIKKLFEIKNGLRKDGIVCLVINSDIKEINLDTQENLDAQFEVNLSTEKIQEYLNDIFSGWNILKYSVSKQEYDIPRDSIISHLYTKVVTYVARKCK</sequence>
<organism evidence="5 6">
    <name type="scientific">Enterocloster bolteae</name>
    <dbReference type="NCBI Taxonomy" id="208479"/>
    <lineage>
        <taxon>Bacteria</taxon>
        <taxon>Bacillati</taxon>
        <taxon>Bacillota</taxon>
        <taxon>Clostridia</taxon>
        <taxon>Lachnospirales</taxon>
        <taxon>Lachnospiraceae</taxon>
        <taxon>Enterocloster</taxon>
    </lineage>
</organism>
<dbReference type="PANTHER" id="PTHR43464:SF19">
    <property type="entry name" value="UBIQUINONE BIOSYNTHESIS O-METHYLTRANSFERASE, MITOCHONDRIAL"/>
    <property type="match status" value="1"/>
</dbReference>
<dbReference type="Gene3D" id="3.40.50.150">
    <property type="entry name" value="Vaccinia Virus protein VP39"/>
    <property type="match status" value="1"/>
</dbReference>
<reference evidence="5 6" key="1">
    <citation type="submission" date="2018-08" db="EMBL/GenBank/DDBJ databases">
        <title>A genome reference for cultivated species of the human gut microbiota.</title>
        <authorList>
            <person name="Zou Y."/>
            <person name="Xue W."/>
            <person name="Luo G."/>
        </authorList>
    </citation>
    <scope>NUCLEOTIDE SEQUENCE [LARGE SCALE GENOMIC DNA]</scope>
    <source>
        <strain evidence="5 6">AM35-14</strain>
    </source>
</reference>
<dbReference type="InterPro" id="IPR029063">
    <property type="entry name" value="SAM-dependent_MTases_sf"/>
</dbReference>
<gene>
    <name evidence="5" type="ORF">DW839_18180</name>
</gene>
<dbReference type="Pfam" id="PF13649">
    <property type="entry name" value="Methyltransf_25"/>
    <property type="match status" value="1"/>
</dbReference>
<keyword evidence="3" id="KW-0949">S-adenosyl-L-methionine</keyword>
<dbReference type="GO" id="GO:0008168">
    <property type="term" value="F:methyltransferase activity"/>
    <property type="evidence" value="ECO:0007669"/>
    <property type="project" value="UniProtKB-KW"/>
</dbReference>
<name>A0A414ASZ6_9FIRM</name>
<evidence type="ECO:0000313" key="5">
    <source>
        <dbReference type="EMBL" id="RHC54627.1"/>
    </source>
</evidence>
<feature type="domain" description="Methyltransferase" evidence="4">
    <location>
        <begin position="54"/>
        <end position="145"/>
    </location>
</feature>
<keyword evidence="1 5" id="KW-0489">Methyltransferase</keyword>
<evidence type="ECO:0000256" key="3">
    <source>
        <dbReference type="ARBA" id="ARBA00022691"/>
    </source>
</evidence>